<protein>
    <submittedName>
        <fullName evidence="6">WD40 repeat-like protein</fullName>
    </submittedName>
</protein>
<evidence type="ECO:0000259" key="5">
    <source>
        <dbReference type="SMART" id="SM00500"/>
    </source>
</evidence>
<dbReference type="OMA" id="LNEPICY"/>
<feature type="domain" description="Pre-mRNA processing factor 4 (PRP4)-like" evidence="5">
    <location>
        <begin position="77"/>
        <end position="127"/>
    </location>
</feature>
<dbReference type="GO" id="GO:0046540">
    <property type="term" value="C:U4/U6 x U5 tri-snRNP complex"/>
    <property type="evidence" value="ECO:0007669"/>
    <property type="project" value="TreeGrafter"/>
</dbReference>
<dbReference type="InterPro" id="IPR036322">
    <property type="entry name" value="WD40_repeat_dom_sf"/>
</dbReference>
<feature type="repeat" description="WD" evidence="3">
    <location>
        <begin position="382"/>
        <end position="423"/>
    </location>
</feature>
<dbReference type="RefSeq" id="XP_016764998.1">
    <property type="nucleotide sequence ID" value="XM_016901003.1"/>
</dbReference>
<dbReference type="PROSITE" id="PS50082">
    <property type="entry name" value="WD_REPEATS_2"/>
    <property type="match status" value="4"/>
</dbReference>
<feature type="repeat" description="WD" evidence="3">
    <location>
        <begin position="340"/>
        <end position="381"/>
    </location>
</feature>
<feature type="repeat" description="WD" evidence="3">
    <location>
        <begin position="498"/>
        <end position="529"/>
    </location>
</feature>
<dbReference type="PRINTS" id="PR00320">
    <property type="entry name" value="GPROTEINBRPT"/>
</dbReference>
<sequence length="537" mass="58666">MPYQVYTNTNHNAIMHPSRQAYVNDEKEDTTLDLSSVPLDTNYHLPATTIGGEAQHASTVFNEFARKRKAAALAVPTDDQRVRTELRARGHPITLFGERKEDRRERLRDLLLREQEGGAVGDDDDSMADAEEADDGDEEGEFYIEGSQDLLSARRDIARYSLPRAAQRLKRQKEESKIPVATHVKHRKAIKEKLSSVELFGSQIASERPVSLTRFAPNGELLACGDWGGTLKLLDVPTLETNLTLRGHKGMIGGITWFPGATIPGSNVASGDVNLATSAADNEIHLWSLAQDTPVATLSGHGARVCRIDVHPSGRYLASASYDTTWRLWDVNTTTELLLQEGHSKEVYSIGFNEDGSLIASAGLDSIGRIWDLRTGRTAMILEGHIGPVHALDWSCDGYRVMTGSSDGFAKCWDLRAVRETASIGAHVGGVSDLRWFKGNDGPLSTSPEKMDTIMADGDSDVATEPQPKKSGTFVVSSGFDKNVNIFSADDWALCKSLTGHDGTVLSVDVTADSKWIASCGRDRTVKLWARDAMDGI</sequence>
<feature type="repeat" description="WD" evidence="3">
    <location>
        <begin position="298"/>
        <end position="339"/>
    </location>
</feature>
<dbReference type="AlphaFoldDB" id="N1QKR2"/>
<dbReference type="SUPFAM" id="SSF158230">
    <property type="entry name" value="PRP4-like"/>
    <property type="match status" value="1"/>
</dbReference>
<dbReference type="OrthoDB" id="540662at2759"/>
<name>N1QKR2_SPHMS</name>
<gene>
    <name evidence="6" type="ORF">SEPMUDRAFT_112900</name>
</gene>
<dbReference type="STRING" id="692275.N1QKR2"/>
<dbReference type="PROSITE" id="PS50294">
    <property type="entry name" value="WD_REPEATS_REGION"/>
    <property type="match status" value="4"/>
</dbReference>
<dbReference type="InterPro" id="IPR020472">
    <property type="entry name" value="WD40_PAC1"/>
</dbReference>
<evidence type="ECO:0000256" key="4">
    <source>
        <dbReference type="SAM" id="MobiDB-lite"/>
    </source>
</evidence>
<evidence type="ECO:0000256" key="1">
    <source>
        <dbReference type="ARBA" id="ARBA00022574"/>
    </source>
</evidence>
<evidence type="ECO:0000313" key="6">
    <source>
        <dbReference type="EMBL" id="EMF16877.1"/>
    </source>
</evidence>
<dbReference type="InterPro" id="IPR015943">
    <property type="entry name" value="WD40/YVTN_repeat-like_dom_sf"/>
</dbReference>
<dbReference type="eggNOG" id="KOG0272">
    <property type="taxonomic scope" value="Eukaryota"/>
</dbReference>
<dbReference type="GeneID" id="27898140"/>
<proteinExistence type="predicted"/>
<organism evidence="6 7">
    <name type="scientific">Sphaerulina musiva (strain SO2202)</name>
    <name type="common">Poplar stem canker fungus</name>
    <name type="synonym">Septoria musiva</name>
    <dbReference type="NCBI Taxonomy" id="692275"/>
    <lineage>
        <taxon>Eukaryota</taxon>
        <taxon>Fungi</taxon>
        <taxon>Dikarya</taxon>
        <taxon>Ascomycota</taxon>
        <taxon>Pezizomycotina</taxon>
        <taxon>Dothideomycetes</taxon>
        <taxon>Dothideomycetidae</taxon>
        <taxon>Mycosphaerellales</taxon>
        <taxon>Mycosphaerellaceae</taxon>
        <taxon>Sphaerulina</taxon>
    </lineage>
</organism>
<feature type="compositionally biased region" description="Acidic residues" evidence="4">
    <location>
        <begin position="121"/>
        <end position="140"/>
    </location>
</feature>
<dbReference type="Proteomes" id="UP000016931">
    <property type="component" value="Unassembled WGS sequence"/>
</dbReference>
<reference evidence="6 7" key="1">
    <citation type="journal article" date="2012" name="PLoS Pathog.">
        <title>Diverse lifestyles and strategies of plant pathogenesis encoded in the genomes of eighteen Dothideomycetes fungi.</title>
        <authorList>
            <person name="Ohm R.A."/>
            <person name="Feau N."/>
            <person name="Henrissat B."/>
            <person name="Schoch C.L."/>
            <person name="Horwitz B.A."/>
            <person name="Barry K.W."/>
            <person name="Condon B.J."/>
            <person name="Copeland A.C."/>
            <person name="Dhillon B."/>
            <person name="Glaser F."/>
            <person name="Hesse C.N."/>
            <person name="Kosti I."/>
            <person name="LaButti K."/>
            <person name="Lindquist E.A."/>
            <person name="Lucas S."/>
            <person name="Salamov A.A."/>
            <person name="Bradshaw R.E."/>
            <person name="Ciuffetti L."/>
            <person name="Hamelin R.C."/>
            <person name="Kema G.H.J."/>
            <person name="Lawrence C."/>
            <person name="Scott J.A."/>
            <person name="Spatafora J.W."/>
            <person name="Turgeon B.G."/>
            <person name="de Wit P.J.G.M."/>
            <person name="Zhong S."/>
            <person name="Goodwin S.B."/>
            <person name="Grigoriev I.V."/>
        </authorList>
    </citation>
    <scope>NUCLEOTIDE SEQUENCE [LARGE SCALE GENOMIC DNA]</scope>
    <source>
        <strain evidence="6 7">SO2202</strain>
    </source>
</reference>
<dbReference type="Pfam" id="PF00400">
    <property type="entry name" value="WD40"/>
    <property type="match status" value="4"/>
</dbReference>
<dbReference type="GO" id="GO:0000398">
    <property type="term" value="P:mRNA splicing, via spliceosome"/>
    <property type="evidence" value="ECO:0007669"/>
    <property type="project" value="TreeGrafter"/>
</dbReference>
<dbReference type="PANTHER" id="PTHR19846">
    <property type="entry name" value="WD40 REPEAT PROTEIN"/>
    <property type="match status" value="1"/>
</dbReference>
<dbReference type="Gene3D" id="2.130.10.10">
    <property type="entry name" value="YVTN repeat-like/Quinoprotein amine dehydrogenase"/>
    <property type="match status" value="3"/>
</dbReference>
<keyword evidence="1 3" id="KW-0853">WD repeat</keyword>
<dbReference type="InterPro" id="IPR001680">
    <property type="entry name" value="WD40_rpt"/>
</dbReference>
<dbReference type="InterPro" id="IPR036285">
    <property type="entry name" value="PRP4-like_sf"/>
</dbReference>
<evidence type="ECO:0000313" key="7">
    <source>
        <dbReference type="Proteomes" id="UP000016931"/>
    </source>
</evidence>
<dbReference type="Pfam" id="PF08799">
    <property type="entry name" value="PRP4"/>
    <property type="match status" value="1"/>
</dbReference>
<dbReference type="GO" id="GO:0017070">
    <property type="term" value="F:U6 snRNA binding"/>
    <property type="evidence" value="ECO:0007669"/>
    <property type="project" value="TreeGrafter"/>
</dbReference>
<feature type="region of interest" description="Disordered" evidence="4">
    <location>
        <begin position="112"/>
        <end position="140"/>
    </location>
</feature>
<dbReference type="HOGENOM" id="CLU_000288_57_20_1"/>
<accession>N1QKR2</accession>
<dbReference type="InterPro" id="IPR019775">
    <property type="entry name" value="WD40_repeat_CS"/>
</dbReference>
<dbReference type="SMART" id="SM00500">
    <property type="entry name" value="SFM"/>
    <property type="match status" value="1"/>
</dbReference>
<dbReference type="PANTHER" id="PTHR19846:SF0">
    <property type="entry name" value="PRE-MRNA PROCESSING FACTOR 4"/>
    <property type="match status" value="1"/>
</dbReference>
<keyword evidence="2" id="KW-0677">Repeat</keyword>
<evidence type="ECO:0000256" key="3">
    <source>
        <dbReference type="PROSITE-ProRule" id="PRU00221"/>
    </source>
</evidence>
<keyword evidence="7" id="KW-1185">Reference proteome</keyword>
<dbReference type="EMBL" id="KB456260">
    <property type="protein sequence ID" value="EMF16877.1"/>
    <property type="molecule type" value="Genomic_DNA"/>
</dbReference>
<dbReference type="SUPFAM" id="SSF50978">
    <property type="entry name" value="WD40 repeat-like"/>
    <property type="match status" value="1"/>
</dbReference>
<dbReference type="CDD" id="cd00200">
    <property type="entry name" value="WD40"/>
    <property type="match status" value="1"/>
</dbReference>
<dbReference type="SMART" id="SM00320">
    <property type="entry name" value="WD40"/>
    <property type="match status" value="7"/>
</dbReference>
<evidence type="ECO:0000256" key="2">
    <source>
        <dbReference type="ARBA" id="ARBA00022737"/>
    </source>
</evidence>
<dbReference type="InterPro" id="IPR014906">
    <property type="entry name" value="PRP4-like"/>
</dbReference>
<dbReference type="PROSITE" id="PS00678">
    <property type="entry name" value="WD_REPEATS_1"/>
    <property type="match status" value="1"/>
</dbReference>
<dbReference type="Gene3D" id="4.10.280.110">
    <property type="entry name" value="Pre-mRNA processing factor 4 domain"/>
    <property type="match status" value="1"/>
</dbReference>
<dbReference type="GO" id="GO:0030621">
    <property type="term" value="F:U4 snRNA binding"/>
    <property type="evidence" value="ECO:0007669"/>
    <property type="project" value="TreeGrafter"/>
</dbReference>